<comment type="subcellular location">
    <subcellularLocation>
        <location evidence="2">Apical cell membrane</location>
    </subcellularLocation>
    <subcellularLocation>
        <location evidence="6">Cell projection</location>
        <location evidence="6">Filopodium</location>
    </subcellularLocation>
    <subcellularLocation>
        <location evidence="7">Cell projection</location>
        <location evidence="7">Lamellipodium</location>
    </subcellularLocation>
    <subcellularLocation>
        <location evidence="1">Cell projection</location>
        <location evidence="1">Microvillus</location>
    </subcellularLocation>
    <subcellularLocation>
        <location evidence="4">Cell projection</location>
        <location evidence="4">Ruffle</location>
    </subcellularLocation>
    <subcellularLocation>
        <location evidence="3">Membrane raft</location>
    </subcellularLocation>
    <subcellularLocation>
        <location evidence="5">Membrane</location>
        <topology evidence="5">Single-pass type I membrane protein</topology>
    </subcellularLocation>
</comment>
<evidence type="ECO:0000256" key="15">
    <source>
        <dbReference type="ARBA" id="ARBA00023136"/>
    </source>
</evidence>
<evidence type="ECO:0000256" key="3">
    <source>
        <dbReference type="ARBA" id="ARBA00004285"/>
    </source>
</evidence>
<evidence type="ECO:0000313" key="22">
    <source>
        <dbReference type="RefSeq" id="XP_007427237.1"/>
    </source>
</evidence>
<dbReference type="GO" id="GO:0001726">
    <property type="term" value="C:ruffle"/>
    <property type="evidence" value="ECO:0007669"/>
    <property type="project" value="UniProtKB-SubCell"/>
</dbReference>
<dbReference type="GO" id="GO:0030175">
    <property type="term" value="C:filopodium"/>
    <property type="evidence" value="ECO:0007669"/>
    <property type="project" value="UniProtKB-SubCell"/>
</dbReference>
<evidence type="ECO:0000256" key="6">
    <source>
        <dbReference type="ARBA" id="ARBA00004486"/>
    </source>
</evidence>
<keyword evidence="12" id="KW-0732">Signal</keyword>
<dbReference type="GO" id="GO:0022408">
    <property type="term" value="P:negative regulation of cell-cell adhesion"/>
    <property type="evidence" value="ECO:0007669"/>
    <property type="project" value="TreeGrafter"/>
</dbReference>
<evidence type="ECO:0000256" key="7">
    <source>
        <dbReference type="ARBA" id="ARBA00004510"/>
    </source>
</evidence>
<dbReference type="GO" id="GO:0045121">
    <property type="term" value="C:membrane raft"/>
    <property type="evidence" value="ECO:0007669"/>
    <property type="project" value="UniProtKB-SubCell"/>
</dbReference>
<reference evidence="22" key="1">
    <citation type="submission" date="2025-08" db="UniProtKB">
        <authorList>
            <consortium name="RefSeq"/>
        </authorList>
    </citation>
    <scope>IDENTIFICATION</scope>
    <source>
        <tissue evidence="22">Liver</tissue>
    </source>
</reference>
<accession>A0A9F2NIB9</accession>
<dbReference type="GO" id="GO:0016477">
    <property type="term" value="P:cell migration"/>
    <property type="evidence" value="ECO:0007669"/>
    <property type="project" value="InterPro"/>
</dbReference>
<keyword evidence="16" id="KW-0325">Glycoprotein</keyword>
<dbReference type="Proteomes" id="UP000695026">
    <property type="component" value="Unplaced"/>
</dbReference>
<dbReference type="OrthoDB" id="9948358at2759"/>
<dbReference type="GO" id="GO:0033634">
    <property type="term" value="P:positive regulation of cell-cell adhesion mediated by integrin"/>
    <property type="evidence" value="ECO:0007669"/>
    <property type="project" value="TreeGrafter"/>
</dbReference>
<evidence type="ECO:0000256" key="17">
    <source>
        <dbReference type="ARBA" id="ARBA00023273"/>
    </source>
</evidence>
<dbReference type="AlphaFoldDB" id="A0A9F2NIB9"/>
<comment type="similarity">
    <text evidence="8">Belongs to the podocalyxin family.</text>
</comment>
<dbReference type="GO" id="GO:0032534">
    <property type="term" value="P:regulation of microvillus assembly"/>
    <property type="evidence" value="ECO:0007669"/>
    <property type="project" value="TreeGrafter"/>
</dbReference>
<feature type="compositionally biased region" description="Polar residues" evidence="19">
    <location>
        <begin position="132"/>
        <end position="144"/>
    </location>
</feature>
<sequence>MAPPSATITAPINTTATKLPATPGTLSSHNLTTLPASPAPLSLTLTGSSKMPTVGASLSTTRPLLTGHGALTTTITTVADKATSWTPAPVPPTNASSPGGAASKGLTSASGPSTLSLSPTSPLPLRPVTSTAESPGSPSVNGSASAVPGIGSPAATLGTVATAKAGTTSNGKLSAAPEISKMPNGSLTTTMPKTTGVPRSSTAPSSSSSVTAHPGSKILPSAASTATSVPGEDHVPSPSSGADVTSVHVQKKIVCENVMPYKSHAIILTLNESRPCKSLEGSTLKETLMEVLCRAVKPNFNQSRDKCTVRLASDKEDPKKLAIIGVSVQTNSVDKELSEALAAKKTELEKLGVNNITHGGQPLDAEPTDHLSLPLIITIICMAASLLLVAAVYGCCHQRISQRKDQRLTEELHTIENGYHDNPTLEVMETLSEMQEKKVNLNGELGDSWIVPMDSLTKEDLDEEEDTHL</sequence>
<evidence type="ECO:0000256" key="18">
    <source>
        <dbReference type="ARBA" id="ARBA00031141"/>
    </source>
</evidence>
<dbReference type="GO" id="GO:0030027">
    <property type="term" value="C:lamellipodium"/>
    <property type="evidence" value="ECO:0007669"/>
    <property type="project" value="UniProtKB-SubCell"/>
</dbReference>
<dbReference type="InterPro" id="IPR017403">
    <property type="entry name" value="PODXL"/>
</dbReference>
<dbReference type="InterPro" id="IPR013836">
    <property type="entry name" value="CD34/Podocalyxin"/>
</dbReference>
<dbReference type="CTD" id="5420"/>
<dbReference type="GO" id="GO:0031528">
    <property type="term" value="C:microvillus membrane"/>
    <property type="evidence" value="ECO:0007669"/>
    <property type="project" value="TreeGrafter"/>
</dbReference>
<keyword evidence="17" id="KW-0966">Cell projection</keyword>
<evidence type="ECO:0000256" key="5">
    <source>
        <dbReference type="ARBA" id="ARBA00004479"/>
    </source>
</evidence>
<proteinExistence type="inferred from homology"/>
<evidence type="ECO:0000256" key="2">
    <source>
        <dbReference type="ARBA" id="ARBA00004221"/>
    </source>
</evidence>
<dbReference type="PANTHER" id="PTHR12067">
    <property type="entry name" value="PODOCALYXIN"/>
    <property type="match status" value="1"/>
</dbReference>
<keyword evidence="11 20" id="KW-0812">Transmembrane</keyword>
<evidence type="ECO:0000256" key="16">
    <source>
        <dbReference type="ARBA" id="ARBA00023180"/>
    </source>
</evidence>
<evidence type="ECO:0000256" key="1">
    <source>
        <dbReference type="ARBA" id="ARBA00004105"/>
    </source>
</evidence>
<feature type="region of interest" description="Disordered" evidence="19">
    <location>
        <begin position="82"/>
        <end position="147"/>
    </location>
</feature>
<feature type="transmembrane region" description="Helical" evidence="20">
    <location>
        <begin position="371"/>
        <end position="396"/>
    </location>
</feature>
<feature type="compositionally biased region" description="Low complexity" evidence="19">
    <location>
        <begin position="197"/>
        <end position="212"/>
    </location>
</feature>
<dbReference type="GeneID" id="103051492"/>
<feature type="region of interest" description="Disordered" evidence="19">
    <location>
        <begin position="167"/>
        <end position="243"/>
    </location>
</feature>
<evidence type="ECO:0000256" key="10">
    <source>
        <dbReference type="ARBA" id="ARBA00022475"/>
    </source>
</evidence>
<dbReference type="GO" id="GO:0007155">
    <property type="term" value="P:cell adhesion"/>
    <property type="evidence" value="ECO:0007669"/>
    <property type="project" value="UniProtKB-KW"/>
</dbReference>
<evidence type="ECO:0000256" key="12">
    <source>
        <dbReference type="ARBA" id="ARBA00022729"/>
    </source>
</evidence>
<dbReference type="PANTHER" id="PTHR12067:SF5">
    <property type="entry name" value="PODOCALYXIN"/>
    <property type="match status" value="1"/>
</dbReference>
<feature type="compositionally biased region" description="Low complexity" evidence="19">
    <location>
        <begin position="106"/>
        <end position="120"/>
    </location>
</feature>
<keyword evidence="14 20" id="KW-1133">Transmembrane helix</keyword>
<feature type="compositionally biased region" description="Polar residues" evidence="19">
    <location>
        <begin position="183"/>
        <end position="193"/>
    </location>
</feature>
<evidence type="ECO:0000256" key="9">
    <source>
        <dbReference type="ARBA" id="ARBA00017371"/>
    </source>
</evidence>
<keyword evidence="21" id="KW-1185">Reference proteome</keyword>
<evidence type="ECO:0000256" key="13">
    <source>
        <dbReference type="ARBA" id="ARBA00022889"/>
    </source>
</evidence>
<evidence type="ECO:0000256" key="20">
    <source>
        <dbReference type="SAM" id="Phobius"/>
    </source>
</evidence>
<evidence type="ECO:0000256" key="14">
    <source>
        <dbReference type="ARBA" id="ARBA00022989"/>
    </source>
</evidence>
<dbReference type="RefSeq" id="XP_007427237.1">
    <property type="nucleotide sequence ID" value="XM_007427175.3"/>
</dbReference>
<name>A0A9F2NIB9_PYTBI</name>
<protein>
    <recommendedName>
        <fullName evidence="9">Podocalyxin</fullName>
    </recommendedName>
    <alternativeName>
        <fullName evidence="18">Podocalyxin-like protein 1</fullName>
    </alternativeName>
</protein>
<dbReference type="GO" id="GO:0016324">
    <property type="term" value="C:apical plasma membrane"/>
    <property type="evidence" value="ECO:0007669"/>
    <property type="project" value="UniProtKB-SubCell"/>
</dbReference>
<keyword evidence="10" id="KW-1003">Cell membrane</keyword>
<evidence type="ECO:0000256" key="19">
    <source>
        <dbReference type="SAM" id="MobiDB-lite"/>
    </source>
</evidence>
<keyword evidence="13" id="KW-0130">Cell adhesion</keyword>
<evidence type="ECO:0000256" key="11">
    <source>
        <dbReference type="ARBA" id="ARBA00022692"/>
    </source>
</evidence>
<evidence type="ECO:0000256" key="8">
    <source>
        <dbReference type="ARBA" id="ARBA00007029"/>
    </source>
</evidence>
<gene>
    <name evidence="22" type="primary">PODXL</name>
</gene>
<evidence type="ECO:0000256" key="4">
    <source>
        <dbReference type="ARBA" id="ARBA00004466"/>
    </source>
</evidence>
<keyword evidence="15 20" id="KW-0472">Membrane</keyword>
<dbReference type="Pfam" id="PF06365">
    <property type="entry name" value="CD34_antigen"/>
    <property type="match status" value="1"/>
</dbReference>
<evidence type="ECO:0000313" key="21">
    <source>
        <dbReference type="Proteomes" id="UP000695026"/>
    </source>
</evidence>
<organism evidence="21 22">
    <name type="scientific">Python bivittatus</name>
    <name type="common">Burmese python</name>
    <name type="synonym">Python molurus bivittatus</name>
    <dbReference type="NCBI Taxonomy" id="176946"/>
    <lineage>
        <taxon>Eukaryota</taxon>
        <taxon>Metazoa</taxon>
        <taxon>Chordata</taxon>
        <taxon>Craniata</taxon>
        <taxon>Vertebrata</taxon>
        <taxon>Euteleostomi</taxon>
        <taxon>Lepidosauria</taxon>
        <taxon>Squamata</taxon>
        <taxon>Bifurcata</taxon>
        <taxon>Unidentata</taxon>
        <taxon>Episquamata</taxon>
        <taxon>Toxicofera</taxon>
        <taxon>Serpentes</taxon>
        <taxon>Henophidia</taxon>
        <taxon>Pythonidae</taxon>
        <taxon>Python</taxon>
    </lineage>
</organism>